<organism evidence="2 3">
    <name type="scientific">Denitrificimonas caeni</name>
    <dbReference type="NCBI Taxonomy" id="521720"/>
    <lineage>
        <taxon>Bacteria</taxon>
        <taxon>Pseudomonadati</taxon>
        <taxon>Pseudomonadota</taxon>
        <taxon>Gammaproteobacteria</taxon>
        <taxon>Pseudomonadales</taxon>
        <taxon>Pseudomonadaceae</taxon>
        <taxon>Denitrificimonas</taxon>
    </lineage>
</organism>
<name>A0AAE9VRY5_9GAMM</name>
<gene>
    <name evidence="2" type="ORF">O6P33_09740</name>
</gene>
<dbReference type="AlphaFoldDB" id="A0AAE9VRY5"/>
<dbReference type="RefSeq" id="WP_269817587.1">
    <property type="nucleotide sequence ID" value="NZ_CP114976.1"/>
</dbReference>
<evidence type="ECO:0000313" key="2">
    <source>
        <dbReference type="EMBL" id="WBE24644.1"/>
    </source>
</evidence>
<reference evidence="2 3" key="1">
    <citation type="submission" date="2022-12" db="EMBL/GenBank/DDBJ databases">
        <title>Coexistence and Characterization of a Novel Tigecycline Resistance gene tet(X) variant and blaNDM-1 in a Pseudomonas caeni Isolate of Chicken Origin.</title>
        <authorList>
            <person name="Lu X."/>
            <person name="Zhang L."/>
            <person name="Li R."/>
            <person name="Wang Z."/>
        </authorList>
    </citation>
    <scope>NUCLEOTIDE SEQUENCE [LARGE SCALE GENOMIC DNA]</scope>
    <source>
        <strain evidence="2 3">CE14</strain>
    </source>
</reference>
<dbReference type="GO" id="GO:0008237">
    <property type="term" value="F:metallopeptidase activity"/>
    <property type="evidence" value="ECO:0007669"/>
    <property type="project" value="UniProtKB-KW"/>
</dbReference>
<feature type="domain" description="YgjP-like metallopeptidase" evidence="1">
    <location>
        <begin position="19"/>
        <end position="227"/>
    </location>
</feature>
<evidence type="ECO:0000259" key="1">
    <source>
        <dbReference type="Pfam" id="PF01863"/>
    </source>
</evidence>
<keyword evidence="2" id="KW-0482">Metalloprotease</keyword>
<dbReference type="EMBL" id="CP114976">
    <property type="protein sequence ID" value="WBE24644.1"/>
    <property type="molecule type" value="Genomic_DNA"/>
</dbReference>
<dbReference type="CDD" id="cd07344">
    <property type="entry name" value="M48_yhfN_like"/>
    <property type="match status" value="1"/>
</dbReference>
<sequence length="238" mass="28543">MQQQIGSIEFELLRKPIKHMRINVLPPDGLVQVVAPHSFTETAIRLAFIARMPWVKKQQQAFQQQARQSERQWVSGECHYLWGKAYRLEVMEHSGAHQVRRGKDNYLQLWVRPRTSAANKAKVLQGFYRQQLITEVPKLLEKWLPRMELVLNDWRIKQMKTKWGSCNIEARRLWLNLELAKKPYACLEYVLVHELVHLLERKHNDRFMAYMDRFLPDWPERRELLNRLPLDDLKVQNI</sequence>
<dbReference type="Gene3D" id="3.30.2010.10">
    <property type="entry name" value="Metalloproteases ('zincins'), catalytic domain"/>
    <property type="match status" value="1"/>
</dbReference>
<keyword evidence="2" id="KW-0378">Hydrolase</keyword>
<dbReference type="Proteomes" id="UP001212189">
    <property type="component" value="Chromosome"/>
</dbReference>
<evidence type="ECO:0000313" key="3">
    <source>
        <dbReference type="Proteomes" id="UP001212189"/>
    </source>
</evidence>
<accession>A0AAE9VRY5</accession>
<dbReference type="InterPro" id="IPR002725">
    <property type="entry name" value="YgjP-like_metallopeptidase"/>
</dbReference>
<keyword evidence="2" id="KW-0645">Protease</keyword>
<dbReference type="Pfam" id="PF01863">
    <property type="entry name" value="YgjP-like"/>
    <property type="match status" value="1"/>
</dbReference>
<proteinExistence type="predicted"/>
<dbReference type="KEGG" id="dce:O6P33_09740"/>
<dbReference type="InterPro" id="IPR053136">
    <property type="entry name" value="UTP_pyrophosphatase-like"/>
</dbReference>
<keyword evidence="3" id="KW-1185">Reference proteome</keyword>
<dbReference type="PANTHER" id="PTHR30399:SF1">
    <property type="entry name" value="UTP PYROPHOSPHATASE"/>
    <property type="match status" value="1"/>
</dbReference>
<dbReference type="PANTHER" id="PTHR30399">
    <property type="entry name" value="UNCHARACTERIZED PROTEIN YGJP"/>
    <property type="match status" value="1"/>
</dbReference>
<protein>
    <submittedName>
        <fullName evidence="2">SprT family zinc-dependent metalloprotease</fullName>
    </submittedName>
</protein>